<dbReference type="PROSITE" id="PS50082">
    <property type="entry name" value="WD_REPEATS_2"/>
    <property type="match status" value="1"/>
</dbReference>
<dbReference type="InterPro" id="IPR001680">
    <property type="entry name" value="WD40_rpt"/>
</dbReference>
<accession>A0A1J4KH93</accession>
<keyword evidence="2" id="KW-0677">Repeat</keyword>
<dbReference type="SUPFAM" id="SSF50978">
    <property type="entry name" value="WD40 repeat-like"/>
    <property type="match status" value="1"/>
</dbReference>
<evidence type="ECO:0000256" key="2">
    <source>
        <dbReference type="ARBA" id="ARBA00022737"/>
    </source>
</evidence>
<dbReference type="PROSITE" id="PS00678">
    <property type="entry name" value="WD_REPEATS_1"/>
    <property type="match status" value="1"/>
</dbReference>
<keyword evidence="6" id="KW-1185">Reference proteome</keyword>
<name>A0A1J4KH93_9EUKA</name>
<dbReference type="SMART" id="SM00320">
    <property type="entry name" value="WD40"/>
    <property type="match status" value="2"/>
</dbReference>
<feature type="repeat" description="WD" evidence="3">
    <location>
        <begin position="726"/>
        <end position="760"/>
    </location>
</feature>
<comment type="caution">
    <text evidence="5">The sequence shown here is derived from an EMBL/GenBank/DDBJ whole genome shotgun (WGS) entry which is preliminary data.</text>
</comment>
<dbReference type="InterPro" id="IPR015943">
    <property type="entry name" value="WD40/YVTN_repeat-like_dom_sf"/>
</dbReference>
<dbReference type="RefSeq" id="XP_068363911.1">
    <property type="nucleotide sequence ID" value="XM_068501028.1"/>
</dbReference>
<evidence type="ECO:0000313" key="5">
    <source>
        <dbReference type="EMBL" id="OHT10775.1"/>
    </source>
</evidence>
<proteinExistence type="predicted"/>
<dbReference type="GeneID" id="94835732"/>
<feature type="compositionally biased region" description="Polar residues" evidence="4">
    <location>
        <begin position="275"/>
        <end position="289"/>
    </location>
</feature>
<dbReference type="Gene3D" id="2.130.10.10">
    <property type="entry name" value="YVTN repeat-like/Quinoprotein amine dehydrogenase"/>
    <property type="match status" value="1"/>
</dbReference>
<dbReference type="PROSITE" id="PS50294">
    <property type="entry name" value="WD_REPEATS_REGION"/>
    <property type="match status" value="1"/>
</dbReference>
<keyword evidence="1 3" id="KW-0853">WD repeat</keyword>
<feature type="compositionally biased region" description="Polar residues" evidence="4">
    <location>
        <begin position="245"/>
        <end position="262"/>
    </location>
</feature>
<dbReference type="OrthoDB" id="7318948at2759"/>
<evidence type="ECO:0000256" key="3">
    <source>
        <dbReference type="PROSITE-ProRule" id="PRU00221"/>
    </source>
</evidence>
<dbReference type="PANTHER" id="PTHR44156">
    <property type="entry name" value="SUPERNUMERARY LIMBS, ISOFORM B-RELATED"/>
    <property type="match status" value="1"/>
</dbReference>
<dbReference type="InterPro" id="IPR036322">
    <property type="entry name" value="WD40_repeat_dom_sf"/>
</dbReference>
<dbReference type="EMBL" id="MLAK01000602">
    <property type="protein sequence ID" value="OHT10775.1"/>
    <property type="molecule type" value="Genomic_DNA"/>
</dbReference>
<evidence type="ECO:0000256" key="1">
    <source>
        <dbReference type="ARBA" id="ARBA00022574"/>
    </source>
</evidence>
<dbReference type="Pfam" id="PF00400">
    <property type="entry name" value="WD40"/>
    <property type="match status" value="1"/>
</dbReference>
<evidence type="ECO:0000313" key="6">
    <source>
        <dbReference type="Proteomes" id="UP000179807"/>
    </source>
</evidence>
<dbReference type="InterPro" id="IPR053299">
    <property type="entry name" value="ASTRA_WD_repeat"/>
</dbReference>
<gene>
    <name evidence="5" type="ORF">TRFO_19829</name>
</gene>
<feature type="region of interest" description="Disordered" evidence="4">
    <location>
        <begin position="245"/>
        <end position="308"/>
    </location>
</feature>
<reference evidence="5" key="1">
    <citation type="submission" date="2016-10" db="EMBL/GenBank/DDBJ databases">
        <authorList>
            <person name="Benchimol M."/>
            <person name="Almeida L.G."/>
            <person name="Vasconcelos A.T."/>
            <person name="Perreira-Neves A."/>
            <person name="Rosa I.A."/>
            <person name="Tasca T."/>
            <person name="Bogo M.R."/>
            <person name="de Souza W."/>
        </authorList>
    </citation>
    <scope>NUCLEOTIDE SEQUENCE [LARGE SCALE GENOMIC DNA]</scope>
    <source>
        <strain evidence="5">K</strain>
    </source>
</reference>
<evidence type="ECO:0000256" key="4">
    <source>
        <dbReference type="SAM" id="MobiDB-lite"/>
    </source>
</evidence>
<dbReference type="VEuPathDB" id="TrichDB:TRFO_19829"/>
<organism evidence="5 6">
    <name type="scientific">Tritrichomonas foetus</name>
    <dbReference type="NCBI Taxonomy" id="1144522"/>
    <lineage>
        <taxon>Eukaryota</taxon>
        <taxon>Metamonada</taxon>
        <taxon>Parabasalia</taxon>
        <taxon>Tritrichomonadida</taxon>
        <taxon>Tritrichomonadidae</taxon>
        <taxon>Tritrichomonas</taxon>
    </lineage>
</organism>
<dbReference type="Proteomes" id="UP000179807">
    <property type="component" value="Unassembled WGS sequence"/>
</dbReference>
<sequence>MSKNPQKLTFSFKRSHDDKYYFLMEKKKSKQRRVPTDVELPILKQGAIEYYSHPNHSDERKTVNEKYFNILNPLDPVHWSNETVVRMWFQNNANKVKLFQAELGYPTSDNPITLPPTNNQIPNSTNIQKTYPNYETPADEPPMPVNEISNQSNFMNLQNEILQQPQNEFFQQQQNIYQPTPPLLNPATNPESQTPVLPLNPAPAPERGDSISCFFAPSDSGDIHLFTPPASRSTSVFSDFDILNPSSQTPDIIETNDSNLSRGINENSNNISNSVQYQGNLKSSDSSSQELKRVLSLPPDDDPTILKSSSRKVEFIDADFSSSASNSGVVSRVSSVVGDDNTDDDNLPIVPQLSSLKNIDSTTFDTTKYQMYAALQDFNKALRFAKSYTRQELLEFQQRAEKRMIEILTIFNDVLKIDQIYSVDTTAETIHSIETPTMKRQISITTRQYNDEIPESTESTATTDFIEEVCPNIYVTKNWKAPIRAPEPIKSFYKGMYKKENYKFEEVQNLILSTIIEETDSVVKVFYNSNERAYQIEYQGKVANTGFFHKPTSICAYPSENLVFVCGDIRIKSFSLETLENIETYFVRTDFIINSAIAAFDNTLILGLDKKVLFWNIHREKPNPKPATLLSSRNSIYEESARRNLLDIESVNWIKGKTSRKEFEIDDFGNISNIVIHQNRMENNKNKTNNNDMNEENKEDILIAISSNNYPIIYVYNTKMEIVSRLISHTMNISSISFYGNKLVSGSYDFTAKIWDIEKGFSSICLSRHSSEITAICGGKYCGRDILFTGGKDSEIKGWSISDKKAIFKIKLRQDTFPVCLRFNPEKVLLTIVSMSMKDDEEADHGFGVGNNFQQGQIQTYKFD</sequence>
<protein>
    <submittedName>
        <fullName evidence="5">Uncharacterized protein</fullName>
    </submittedName>
</protein>
<feature type="compositionally biased region" description="Low complexity" evidence="4">
    <location>
        <begin position="264"/>
        <end position="274"/>
    </location>
</feature>
<dbReference type="AlphaFoldDB" id="A0A1J4KH93"/>
<dbReference type="InterPro" id="IPR019775">
    <property type="entry name" value="WD40_repeat_CS"/>
</dbReference>